<feature type="domain" description="Regulator of ribonuclease activity B" evidence="1">
    <location>
        <begin position="24"/>
        <end position="121"/>
    </location>
</feature>
<accession>A0A410DT57</accession>
<dbReference type="SUPFAM" id="SSF89946">
    <property type="entry name" value="Hypothetical protein VC0424"/>
    <property type="match status" value="1"/>
</dbReference>
<evidence type="ECO:0000313" key="2">
    <source>
        <dbReference type="EMBL" id="QAA32304.1"/>
    </source>
</evidence>
<dbReference type="Proteomes" id="UP000286268">
    <property type="component" value="Chromosome"/>
</dbReference>
<evidence type="ECO:0000313" key="3">
    <source>
        <dbReference type="Proteomes" id="UP000286268"/>
    </source>
</evidence>
<dbReference type="Gene3D" id="3.30.70.970">
    <property type="entry name" value="RraB-like"/>
    <property type="match status" value="1"/>
</dbReference>
<organism evidence="2 3">
    <name type="scientific">Clostridium manihotivorum</name>
    <dbReference type="NCBI Taxonomy" id="2320868"/>
    <lineage>
        <taxon>Bacteria</taxon>
        <taxon>Bacillati</taxon>
        <taxon>Bacillota</taxon>
        <taxon>Clostridia</taxon>
        <taxon>Eubacteriales</taxon>
        <taxon>Clostridiaceae</taxon>
        <taxon>Clostridium</taxon>
    </lineage>
</organism>
<dbReference type="EMBL" id="CP025746">
    <property type="protein sequence ID" value="QAA32304.1"/>
    <property type="molecule type" value="Genomic_DNA"/>
</dbReference>
<dbReference type="AlphaFoldDB" id="A0A410DT57"/>
<evidence type="ECO:0000259" key="1">
    <source>
        <dbReference type="Pfam" id="PF06877"/>
    </source>
</evidence>
<reference evidence="2 3" key="1">
    <citation type="submission" date="2018-01" db="EMBL/GenBank/DDBJ databases">
        <title>Genome Sequencing and Assembly of Anaerobacter polyendosporus strain CT4.</title>
        <authorList>
            <person name="Tachaapaikoon C."/>
            <person name="Sutheeworapong S."/>
            <person name="Jenjaroenpun P."/>
            <person name="Wongsurawat T."/>
            <person name="Nookeaw I."/>
            <person name="Cheawchanlertfa P."/>
            <person name="Kosugi A."/>
            <person name="Cheevadhanarak S."/>
            <person name="Ratanakhanokchai K."/>
        </authorList>
    </citation>
    <scope>NUCLEOTIDE SEQUENCE [LARGE SCALE GENOMIC DNA]</scope>
    <source>
        <strain evidence="2 3">CT4</strain>
    </source>
</reference>
<dbReference type="InterPro" id="IPR009671">
    <property type="entry name" value="RraB_dom"/>
</dbReference>
<proteinExistence type="predicted"/>
<gene>
    <name evidence="2" type="ORF">C1I91_12025</name>
</gene>
<keyword evidence="3" id="KW-1185">Reference proteome</keyword>
<name>A0A410DT57_9CLOT</name>
<sequence length="124" mass="14584">MFKSINYKFKANIEKRERERLYLDTIKALKNAGSDLSKPHHIEHHFAVMHNCNITKMAESLKNEGYEVSEVYEETKEHGEKYYYFDGCKYCLVEPNIIFAESKRMTEIAAAFNEVYDGWGTKVE</sequence>
<dbReference type="KEGG" id="cmah:C1I91_12025"/>
<dbReference type="InterPro" id="IPR036701">
    <property type="entry name" value="RraB-like_sf"/>
</dbReference>
<dbReference type="OrthoDB" id="7839302at2"/>
<protein>
    <recommendedName>
        <fullName evidence="1">Regulator of ribonuclease activity B domain-containing protein</fullName>
    </recommendedName>
</protein>
<dbReference type="Pfam" id="PF06877">
    <property type="entry name" value="RraB"/>
    <property type="match status" value="1"/>
</dbReference>
<dbReference type="RefSeq" id="WP_128213092.1">
    <property type="nucleotide sequence ID" value="NZ_CP025746.1"/>
</dbReference>